<dbReference type="Proteomes" id="UP000216998">
    <property type="component" value="Unassembled WGS sequence"/>
</dbReference>
<feature type="transmembrane region" description="Helical" evidence="1">
    <location>
        <begin position="24"/>
        <end position="49"/>
    </location>
</feature>
<keyword evidence="1" id="KW-0812">Transmembrane</keyword>
<sequence length="80" mass="9087">MLTRLFTEHPASVGEGYWAHMGQAFSFGFTMLFAAMACILHGLFPFLFVKTGSNTIRRLHERMVTHRDRRPVMASGTLAR</sequence>
<dbReference type="InterPro" id="IPR045936">
    <property type="entry name" value="DUF6356"/>
</dbReference>
<proteinExistence type="predicted"/>
<accession>A0A255YZ90</accession>
<keyword evidence="3" id="KW-1185">Reference proteome</keyword>
<comment type="caution">
    <text evidence="2">The sequence shown here is derived from an EMBL/GenBank/DDBJ whole genome shotgun (WGS) entry which is preliminary data.</text>
</comment>
<dbReference type="AlphaFoldDB" id="A0A255YZ90"/>
<organism evidence="2 3">
    <name type="scientific">Niveispirillum lacus</name>
    <dbReference type="NCBI Taxonomy" id="1981099"/>
    <lineage>
        <taxon>Bacteria</taxon>
        <taxon>Pseudomonadati</taxon>
        <taxon>Pseudomonadota</taxon>
        <taxon>Alphaproteobacteria</taxon>
        <taxon>Rhodospirillales</taxon>
        <taxon>Azospirillaceae</taxon>
        <taxon>Niveispirillum</taxon>
    </lineage>
</organism>
<name>A0A255YZ90_9PROT</name>
<dbReference type="EMBL" id="NOXU01000028">
    <property type="protein sequence ID" value="OYQ34563.1"/>
    <property type="molecule type" value="Genomic_DNA"/>
</dbReference>
<evidence type="ECO:0000313" key="2">
    <source>
        <dbReference type="EMBL" id="OYQ34563.1"/>
    </source>
</evidence>
<evidence type="ECO:0000256" key="1">
    <source>
        <dbReference type="SAM" id="Phobius"/>
    </source>
</evidence>
<gene>
    <name evidence="2" type="ORF">CHU95_11160</name>
</gene>
<protein>
    <submittedName>
        <fullName evidence="2">Capsule biosynthesis protein</fullName>
    </submittedName>
</protein>
<keyword evidence="1" id="KW-0472">Membrane</keyword>
<dbReference type="Pfam" id="PF19883">
    <property type="entry name" value="DUF6356"/>
    <property type="match status" value="1"/>
</dbReference>
<reference evidence="2 3" key="1">
    <citation type="submission" date="2017-07" db="EMBL/GenBank/DDBJ databases">
        <title>Niveispirillum cyanobacteriorum sp. nov., isolated from cyanobacterial aggregates in a eutrophic lake.</title>
        <authorList>
            <person name="Cai H."/>
        </authorList>
    </citation>
    <scope>NUCLEOTIDE SEQUENCE [LARGE SCALE GENOMIC DNA]</scope>
    <source>
        <strain evidence="3">TH1-14</strain>
    </source>
</reference>
<dbReference type="RefSeq" id="WP_094456414.1">
    <property type="nucleotide sequence ID" value="NZ_NOXU01000028.1"/>
</dbReference>
<evidence type="ECO:0000313" key="3">
    <source>
        <dbReference type="Proteomes" id="UP000216998"/>
    </source>
</evidence>
<dbReference type="OrthoDB" id="7652114at2"/>
<keyword evidence="1" id="KW-1133">Transmembrane helix</keyword>